<comment type="caution">
    <text evidence="1">The sequence shown here is derived from an EMBL/GenBank/DDBJ whole genome shotgun (WGS) entry which is preliminary data.</text>
</comment>
<reference evidence="1 2" key="1">
    <citation type="submission" date="2009-01" db="EMBL/GenBank/DDBJ databases">
        <authorList>
            <person name="Fulton L."/>
            <person name="Clifton S."/>
            <person name="Fulton B."/>
            <person name="Xu J."/>
            <person name="Minx P."/>
            <person name="Pepin K.H."/>
            <person name="Johnson M."/>
            <person name="Bhonagiri V."/>
            <person name="Nash W.E."/>
            <person name="Mardis E.R."/>
            <person name="Wilson R.K."/>
        </authorList>
    </citation>
    <scope>NUCLEOTIDE SEQUENCE [LARGE SCALE GENOMIC DNA]</scope>
    <source>
        <strain evidence="1 2">DSM 15981</strain>
    </source>
</reference>
<dbReference type="EMBL" id="ACCJ01000151">
    <property type="protein sequence ID" value="EEG55386.1"/>
    <property type="molecule type" value="Genomic_DNA"/>
</dbReference>
<dbReference type="AlphaFoldDB" id="C0D024"/>
<proteinExistence type="predicted"/>
<accession>C0D024</accession>
<gene>
    <name evidence="1" type="ORF">CLOSTASPAR_02605</name>
</gene>
<protein>
    <submittedName>
        <fullName evidence="1">Uncharacterized protein</fullName>
    </submittedName>
</protein>
<reference evidence="1 2" key="2">
    <citation type="submission" date="2009-02" db="EMBL/GenBank/DDBJ databases">
        <title>Draft genome sequence of Clostridium asparagiforme (DSM 15981).</title>
        <authorList>
            <person name="Sudarsanam P."/>
            <person name="Ley R."/>
            <person name="Guruge J."/>
            <person name="Turnbaugh P.J."/>
            <person name="Mahowald M."/>
            <person name="Liep D."/>
            <person name="Gordon J."/>
        </authorList>
    </citation>
    <scope>NUCLEOTIDE SEQUENCE [LARGE SCALE GENOMIC DNA]</scope>
    <source>
        <strain evidence="1 2">DSM 15981</strain>
    </source>
</reference>
<evidence type="ECO:0000313" key="1">
    <source>
        <dbReference type="EMBL" id="EEG55386.1"/>
    </source>
</evidence>
<keyword evidence="2" id="KW-1185">Reference proteome</keyword>
<dbReference type="Proteomes" id="UP000004756">
    <property type="component" value="Unassembled WGS sequence"/>
</dbReference>
<sequence length="62" mass="6584">MPSAAGALILIQPPAASALFLKPYLTRGCPVPPYPAVLCEFAPKTRRSTENVLVFSPSSVLQ</sequence>
<name>C0D024_9FIRM</name>
<dbReference type="HOGENOM" id="CLU_2895941_0_0_9"/>
<evidence type="ECO:0000313" key="2">
    <source>
        <dbReference type="Proteomes" id="UP000004756"/>
    </source>
</evidence>
<organism evidence="1 2">
    <name type="scientific">[Clostridium] asparagiforme DSM 15981</name>
    <dbReference type="NCBI Taxonomy" id="518636"/>
    <lineage>
        <taxon>Bacteria</taxon>
        <taxon>Bacillati</taxon>
        <taxon>Bacillota</taxon>
        <taxon>Clostridia</taxon>
        <taxon>Lachnospirales</taxon>
        <taxon>Lachnospiraceae</taxon>
        <taxon>Enterocloster</taxon>
    </lineage>
</organism>